<comment type="caution">
    <text evidence="1">The sequence shown here is derived from an EMBL/GenBank/DDBJ whole genome shotgun (WGS) entry which is preliminary data.</text>
</comment>
<gene>
    <name evidence="1" type="ORF">BN9_129290</name>
</gene>
<accession>A0A024FX14</accession>
<proteinExistence type="predicted"/>
<sequence>MVHVSFVELTVAFHSAYGNEVAWNGFYVHEAERMQYGRYLDKRRMSSHASQYALGWEKSACVAQLFKLRENVWIRWCKHISVYLFLGLSNYIVQQILKSESLTDVDSRCTSCGLVQSLMSRFSIELETYTLWNCDVMFKDITQSCMKIIQSCADSITYGVRYQESGRGTRFRVLETLLSCPLYNSSRYLILQLGFKLHVQLCLL</sequence>
<dbReference type="Proteomes" id="UP000053237">
    <property type="component" value="Unassembled WGS sequence"/>
</dbReference>
<reference evidence="1 2" key="1">
    <citation type="submission" date="2012-05" db="EMBL/GenBank/DDBJ databases">
        <title>Recombination and specialization in a pathogen metapopulation.</title>
        <authorList>
            <person name="Gardiner A."/>
            <person name="Kemen E."/>
            <person name="Schultz-Larsen T."/>
            <person name="MacLean D."/>
            <person name="Van Oosterhout C."/>
            <person name="Jones J.D.G."/>
        </authorList>
    </citation>
    <scope>NUCLEOTIDE SEQUENCE [LARGE SCALE GENOMIC DNA]</scope>
    <source>
        <strain evidence="1 2">Ac Nc2</strain>
    </source>
</reference>
<dbReference type="EMBL" id="CAIX01001049">
    <property type="protein sequence ID" value="CCI11447.1"/>
    <property type="molecule type" value="Genomic_DNA"/>
</dbReference>
<organism evidence="1 2">
    <name type="scientific">Albugo candida</name>
    <dbReference type="NCBI Taxonomy" id="65357"/>
    <lineage>
        <taxon>Eukaryota</taxon>
        <taxon>Sar</taxon>
        <taxon>Stramenopiles</taxon>
        <taxon>Oomycota</taxon>
        <taxon>Peronosporomycetes</taxon>
        <taxon>Albuginales</taxon>
        <taxon>Albuginaceae</taxon>
        <taxon>Albugo</taxon>
    </lineage>
</organism>
<dbReference type="InParanoid" id="A0A024FX14"/>
<dbReference type="AlphaFoldDB" id="A0A024FX14"/>
<evidence type="ECO:0000313" key="1">
    <source>
        <dbReference type="EMBL" id="CCI11447.1"/>
    </source>
</evidence>
<keyword evidence="2" id="KW-1185">Reference proteome</keyword>
<protein>
    <submittedName>
        <fullName evidence="1">Uncharacterized protein</fullName>
    </submittedName>
</protein>
<name>A0A024FX14_9STRA</name>
<evidence type="ECO:0000313" key="2">
    <source>
        <dbReference type="Proteomes" id="UP000053237"/>
    </source>
</evidence>